<dbReference type="InterPro" id="IPR002044">
    <property type="entry name" value="CBM20"/>
</dbReference>
<dbReference type="AlphaFoldDB" id="A0AAD5GWM2"/>
<dbReference type="Proteomes" id="UP001205105">
    <property type="component" value="Unassembled WGS sequence"/>
</dbReference>
<dbReference type="SMART" id="SM01065">
    <property type="entry name" value="CBM_2"/>
    <property type="match status" value="1"/>
</dbReference>
<protein>
    <recommendedName>
        <fullName evidence="2">CBM20 domain-containing protein</fullName>
    </recommendedName>
</protein>
<evidence type="ECO:0000259" key="2">
    <source>
        <dbReference type="PROSITE" id="PS51166"/>
    </source>
</evidence>
<dbReference type="Gene3D" id="2.60.40.10">
    <property type="entry name" value="Immunoglobulins"/>
    <property type="match status" value="1"/>
</dbReference>
<feature type="compositionally biased region" description="Low complexity" evidence="1">
    <location>
        <begin position="168"/>
        <end position="190"/>
    </location>
</feature>
<dbReference type="CDD" id="cd05467">
    <property type="entry name" value="CBM20"/>
    <property type="match status" value="1"/>
</dbReference>
<dbReference type="PANTHER" id="PTHR15048">
    <property type="entry name" value="STARCH-BINDING DOMAIN-CONTAINING PROTEIN 1"/>
    <property type="match status" value="1"/>
</dbReference>
<organism evidence="3 4">
    <name type="scientific">Chlorella ohadii</name>
    <dbReference type="NCBI Taxonomy" id="2649997"/>
    <lineage>
        <taxon>Eukaryota</taxon>
        <taxon>Viridiplantae</taxon>
        <taxon>Chlorophyta</taxon>
        <taxon>core chlorophytes</taxon>
        <taxon>Trebouxiophyceae</taxon>
        <taxon>Chlorellales</taxon>
        <taxon>Chlorellaceae</taxon>
        <taxon>Chlorella clade</taxon>
        <taxon>Chlorella</taxon>
    </lineage>
</organism>
<evidence type="ECO:0000313" key="3">
    <source>
        <dbReference type="EMBL" id="KAI7835251.1"/>
    </source>
</evidence>
<feature type="region of interest" description="Disordered" evidence="1">
    <location>
        <begin position="153"/>
        <end position="199"/>
    </location>
</feature>
<feature type="domain" description="CBM20" evidence="2">
    <location>
        <begin position="14"/>
        <end position="117"/>
    </location>
</feature>
<dbReference type="PROSITE" id="PS51166">
    <property type="entry name" value="CBM20"/>
    <property type="match status" value="1"/>
</dbReference>
<sequence>AVESPLQPDVVDVHAPCGPVLVAFRVPACALAFGEHLRVVGGCAELGAWDAAKAPALGWAAGDNWAAAVAVPPGEHSFKLVIVRQDGSTYWEDGSDRSLSVAASGPPAARGTPALRATCRFGDTTATGVELEAAAEAAAEAAMKAAVKAEAATEAPAAEQPNGAANLPSAQAASTPAAEASAAPAANGAPRLNGSTPAV</sequence>
<dbReference type="GO" id="GO:2001070">
    <property type="term" value="F:starch binding"/>
    <property type="evidence" value="ECO:0007669"/>
    <property type="project" value="InterPro"/>
</dbReference>
<dbReference type="InterPro" id="IPR013784">
    <property type="entry name" value="Carb-bd-like_fold"/>
</dbReference>
<proteinExistence type="predicted"/>
<evidence type="ECO:0000313" key="4">
    <source>
        <dbReference type="Proteomes" id="UP001205105"/>
    </source>
</evidence>
<keyword evidence="4" id="KW-1185">Reference proteome</keyword>
<gene>
    <name evidence="3" type="ORF">COHA_010847</name>
</gene>
<dbReference type="SUPFAM" id="SSF49452">
    <property type="entry name" value="Starch-binding domain-like"/>
    <property type="match status" value="1"/>
</dbReference>
<dbReference type="InterPro" id="IPR013783">
    <property type="entry name" value="Ig-like_fold"/>
</dbReference>
<comment type="caution">
    <text evidence="3">The sequence shown here is derived from an EMBL/GenBank/DDBJ whole genome shotgun (WGS) entry which is preliminary data.</text>
</comment>
<accession>A0AAD5GWM2</accession>
<dbReference type="EMBL" id="JADXDR010000408">
    <property type="protein sequence ID" value="KAI7835251.1"/>
    <property type="molecule type" value="Genomic_DNA"/>
</dbReference>
<dbReference type="GO" id="GO:0016020">
    <property type="term" value="C:membrane"/>
    <property type="evidence" value="ECO:0007669"/>
    <property type="project" value="TreeGrafter"/>
</dbReference>
<dbReference type="Pfam" id="PF00686">
    <property type="entry name" value="CBM_20"/>
    <property type="match status" value="1"/>
</dbReference>
<reference evidence="3" key="1">
    <citation type="submission" date="2020-11" db="EMBL/GenBank/DDBJ databases">
        <title>Chlorella ohadii genome sequencing and assembly.</title>
        <authorList>
            <person name="Murik O."/>
            <person name="Treves H."/>
            <person name="Kedem I."/>
            <person name="Shotland Y."/>
            <person name="Kaplan A."/>
        </authorList>
    </citation>
    <scope>NUCLEOTIDE SEQUENCE</scope>
    <source>
        <strain evidence="3">1</strain>
    </source>
</reference>
<feature type="non-terminal residue" evidence="3">
    <location>
        <position position="199"/>
    </location>
</feature>
<name>A0AAD5GWM2_9CHLO</name>
<dbReference type="PANTHER" id="PTHR15048:SF0">
    <property type="entry name" value="STARCH-BINDING DOMAIN-CONTAINING PROTEIN 1"/>
    <property type="match status" value="1"/>
</dbReference>
<evidence type="ECO:0000256" key="1">
    <source>
        <dbReference type="SAM" id="MobiDB-lite"/>
    </source>
</evidence>
<feature type="non-terminal residue" evidence="3">
    <location>
        <position position="1"/>
    </location>
</feature>